<keyword evidence="1" id="KW-0472">Membrane</keyword>
<comment type="caution">
    <text evidence="2">The sequence shown here is derived from an EMBL/GenBank/DDBJ whole genome shotgun (WGS) entry which is preliminary data.</text>
</comment>
<keyword evidence="1" id="KW-0812">Transmembrane</keyword>
<evidence type="ECO:0000256" key="1">
    <source>
        <dbReference type="SAM" id="Phobius"/>
    </source>
</evidence>
<protein>
    <recommendedName>
        <fullName evidence="3">MSHA biogenesis protein MshP</fullName>
    </recommendedName>
</protein>
<gene>
    <name evidence="2" type="ORF">GALL_497380</name>
</gene>
<dbReference type="EMBL" id="MLJW01005177">
    <property type="protein sequence ID" value="OIQ68666.1"/>
    <property type="molecule type" value="Genomic_DNA"/>
</dbReference>
<feature type="transmembrane region" description="Helical" evidence="1">
    <location>
        <begin position="20"/>
        <end position="40"/>
    </location>
</feature>
<name>A0A1J5PBT7_9ZZZZ</name>
<keyword evidence="1" id="KW-1133">Transmembrane helix</keyword>
<sequence>MSYPHLSLPRAANRQHGFAAAAAIFLVVILAALGAFMVTFSNTQHLTSAQDIQGTRAYWAARAGLEWEIGSVVASAPVPPATTPAAVCPSGTPPATVDGFNLAVTCTRGAYTEAGQPVYIFQFTSTASTGTAGSLARIERSISASMER</sequence>
<evidence type="ECO:0008006" key="3">
    <source>
        <dbReference type="Google" id="ProtNLM"/>
    </source>
</evidence>
<proteinExistence type="predicted"/>
<dbReference type="AlphaFoldDB" id="A0A1J5PBT7"/>
<evidence type="ECO:0000313" key="2">
    <source>
        <dbReference type="EMBL" id="OIQ68666.1"/>
    </source>
</evidence>
<organism evidence="2">
    <name type="scientific">mine drainage metagenome</name>
    <dbReference type="NCBI Taxonomy" id="410659"/>
    <lineage>
        <taxon>unclassified sequences</taxon>
        <taxon>metagenomes</taxon>
        <taxon>ecological metagenomes</taxon>
    </lineage>
</organism>
<accession>A0A1J5PBT7</accession>
<reference evidence="2" key="1">
    <citation type="submission" date="2016-10" db="EMBL/GenBank/DDBJ databases">
        <title>Sequence of Gallionella enrichment culture.</title>
        <authorList>
            <person name="Poehlein A."/>
            <person name="Muehling M."/>
            <person name="Daniel R."/>
        </authorList>
    </citation>
    <scope>NUCLEOTIDE SEQUENCE</scope>
</reference>